<accession>A0ACC2RVQ0</accession>
<sequence>MFILLFLGLEAIDNSFPPKTQAQEQDSNPGPGFLQAAGPMDCWAACLCFLGIKPLQAEAPINSQSQNTDTSPTIVAPKEELSNYLMKAEMASMQAS</sequence>
<name>A0ACC2RVQ0_9FUNG</name>
<evidence type="ECO:0000313" key="2">
    <source>
        <dbReference type="Proteomes" id="UP001165960"/>
    </source>
</evidence>
<dbReference type="Proteomes" id="UP001165960">
    <property type="component" value="Unassembled WGS sequence"/>
</dbReference>
<evidence type="ECO:0000313" key="1">
    <source>
        <dbReference type="EMBL" id="KAJ9054068.1"/>
    </source>
</evidence>
<proteinExistence type="predicted"/>
<keyword evidence="2" id="KW-1185">Reference proteome</keyword>
<comment type="caution">
    <text evidence="1">The sequence shown here is derived from an EMBL/GenBank/DDBJ whole genome shotgun (WGS) entry which is preliminary data.</text>
</comment>
<organism evidence="1 2">
    <name type="scientific">Entomophthora muscae</name>
    <dbReference type="NCBI Taxonomy" id="34485"/>
    <lineage>
        <taxon>Eukaryota</taxon>
        <taxon>Fungi</taxon>
        <taxon>Fungi incertae sedis</taxon>
        <taxon>Zoopagomycota</taxon>
        <taxon>Entomophthoromycotina</taxon>
        <taxon>Entomophthoromycetes</taxon>
        <taxon>Entomophthorales</taxon>
        <taxon>Entomophthoraceae</taxon>
        <taxon>Entomophthora</taxon>
    </lineage>
</organism>
<protein>
    <submittedName>
        <fullName evidence="1">Uncharacterized protein</fullName>
    </submittedName>
</protein>
<dbReference type="EMBL" id="QTSX02006469">
    <property type="protein sequence ID" value="KAJ9054068.1"/>
    <property type="molecule type" value="Genomic_DNA"/>
</dbReference>
<gene>
    <name evidence="1" type="ORF">DSO57_1018327</name>
</gene>
<reference evidence="1" key="1">
    <citation type="submission" date="2022-04" db="EMBL/GenBank/DDBJ databases">
        <title>Genome of the entomopathogenic fungus Entomophthora muscae.</title>
        <authorList>
            <person name="Elya C."/>
            <person name="Lovett B.R."/>
            <person name="Lee E."/>
            <person name="Macias A.M."/>
            <person name="Hajek A.E."/>
            <person name="De Bivort B.L."/>
            <person name="Kasson M.T."/>
            <person name="De Fine Licht H.H."/>
            <person name="Stajich J.E."/>
        </authorList>
    </citation>
    <scope>NUCLEOTIDE SEQUENCE</scope>
    <source>
        <strain evidence="1">Berkeley</strain>
    </source>
</reference>